<dbReference type="EMBL" id="CP075371">
    <property type="protein sequence ID" value="QVT81327.1"/>
    <property type="molecule type" value="Genomic_DNA"/>
</dbReference>
<dbReference type="RefSeq" id="WP_214056716.1">
    <property type="nucleotide sequence ID" value="NZ_CP075371.1"/>
</dbReference>
<accession>A0ABX8ELB6</accession>
<gene>
    <name evidence="1" type="ORF">ENKNEFLB_03735</name>
</gene>
<reference evidence="1 2" key="1">
    <citation type="submission" date="2021-05" db="EMBL/GenBank/DDBJ databases">
        <title>Complete genome of Nocardioides aquaticus KCTC 9944T isolated from meromictic and hypersaline Ekho Lake, Antarctica.</title>
        <authorList>
            <person name="Hwang K."/>
            <person name="Kim K.M."/>
            <person name="Choe H."/>
        </authorList>
    </citation>
    <scope>NUCLEOTIDE SEQUENCE [LARGE SCALE GENOMIC DNA]</scope>
    <source>
        <strain evidence="1 2">KCTC 9944</strain>
    </source>
</reference>
<protein>
    <recommendedName>
        <fullName evidence="3">Asp23/Gls24 family envelope stress response protein</fullName>
    </recommendedName>
</protein>
<name>A0ABX8ELB6_9ACTN</name>
<evidence type="ECO:0008006" key="3">
    <source>
        <dbReference type="Google" id="ProtNLM"/>
    </source>
</evidence>
<sequence>MSGPEVDLVDRLEAAVLAVEGVVGLHAGVLGEVATYLPGRRIGGLRLRDDDCEVHVVLSFGSPVVETADRVRDAVRGLVAGRVDVTVEDVAPPA</sequence>
<proteinExistence type="predicted"/>
<dbReference type="Proteomes" id="UP000679307">
    <property type="component" value="Chromosome"/>
</dbReference>
<evidence type="ECO:0000313" key="2">
    <source>
        <dbReference type="Proteomes" id="UP000679307"/>
    </source>
</evidence>
<organism evidence="1 2">
    <name type="scientific">Nocardioides aquaticus</name>
    <dbReference type="NCBI Taxonomy" id="160826"/>
    <lineage>
        <taxon>Bacteria</taxon>
        <taxon>Bacillati</taxon>
        <taxon>Actinomycetota</taxon>
        <taxon>Actinomycetes</taxon>
        <taxon>Propionibacteriales</taxon>
        <taxon>Nocardioidaceae</taxon>
        <taxon>Nocardioides</taxon>
    </lineage>
</organism>
<keyword evidence="2" id="KW-1185">Reference proteome</keyword>
<evidence type="ECO:0000313" key="1">
    <source>
        <dbReference type="EMBL" id="QVT81327.1"/>
    </source>
</evidence>